<dbReference type="PATRIC" id="fig|1502.177.peg.46"/>
<name>A0A127EEB1_CLOPF</name>
<evidence type="ECO:0000313" key="3">
    <source>
        <dbReference type="Proteomes" id="UP000070260"/>
    </source>
</evidence>
<evidence type="ECO:0000256" key="1">
    <source>
        <dbReference type="SAM" id="Phobius"/>
    </source>
</evidence>
<keyword evidence="1" id="KW-0472">Membrane</keyword>
<dbReference type="AlphaFoldDB" id="A0A127EEB1"/>
<organism evidence="2 3">
    <name type="scientific">Clostridium perfringens</name>
    <dbReference type="NCBI Taxonomy" id="1502"/>
    <lineage>
        <taxon>Bacteria</taxon>
        <taxon>Bacillati</taxon>
        <taxon>Bacillota</taxon>
        <taxon>Clostridia</taxon>
        <taxon>Eubacteriales</taxon>
        <taxon>Clostridiaceae</taxon>
        <taxon>Clostridium</taxon>
    </lineage>
</organism>
<gene>
    <name evidence="2" type="ORF">JFP838_00280</name>
</gene>
<feature type="transmembrane region" description="Helical" evidence="1">
    <location>
        <begin position="12"/>
        <end position="32"/>
    </location>
</feature>
<keyword evidence="1" id="KW-0812">Transmembrane</keyword>
<sequence>MKKYLNIISNNLRSIFSIKNLIFIIVIFIYVFSVKINNYDSNFSFNEILEVIFAGPINLDNISEIFTWTFYQAFLIYIIGNYIFNELSTRSIYVIPRLGNKQYWNICLQITCFLACIIYFALGTFIEFIFTAILNKGFNFSNIIDTLQIVVLLSLSSYYAITVYIFNIMVIKSHIKSFLILIVEFYVSISIGNIFNIDKFIPLNQGILSKHIIYNFSYNWSFIFLGILIFINLVIINRLIVKRDLLDITY</sequence>
<feature type="transmembrane region" description="Helical" evidence="1">
    <location>
        <begin position="217"/>
        <end position="236"/>
    </location>
</feature>
<dbReference type="RefSeq" id="WP_061426046.1">
    <property type="nucleotide sequence ID" value="NZ_CATNZO010000001.1"/>
</dbReference>
<keyword evidence="1" id="KW-1133">Transmembrane helix</keyword>
<dbReference type="EMBL" id="CP010994">
    <property type="protein sequence ID" value="AMN34270.1"/>
    <property type="molecule type" value="Genomic_DNA"/>
</dbReference>
<reference evidence="2 3" key="1">
    <citation type="journal article" date="2016" name="PLoS ONE">
        <title>Plasmid Characterization and Chromosome Analysis of Two netF+ Clostridium perfringens Isolates Associated with Foal and Canine Necrotizing Enteritis.</title>
        <authorList>
            <person name="Mehdizadeh Gohari I."/>
            <person name="Kropinski A.M."/>
            <person name="Weese S.J."/>
            <person name="Parreira V.R."/>
            <person name="Whitehead A.E."/>
            <person name="Boerlin P."/>
            <person name="Prescott J.F."/>
        </authorList>
    </citation>
    <scope>NUCLEOTIDE SEQUENCE [LARGE SCALE GENOMIC DNA]</scope>
    <source>
        <strain evidence="2 3">JP838</strain>
    </source>
</reference>
<feature type="transmembrane region" description="Helical" evidence="1">
    <location>
        <begin position="106"/>
        <end position="134"/>
    </location>
</feature>
<dbReference type="Proteomes" id="UP000070260">
    <property type="component" value="Chromosome"/>
</dbReference>
<evidence type="ECO:0000313" key="2">
    <source>
        <dbReference type="EMBL" id="AMN34270.1"/>
    </source>
</evidence>
<feature type="transmembrane region" description="Helical" evidence="1">
    <location>
        <begin position="65"/>
        <end position="85"/>
    </location>
</feature>
<feature type="transmembrane region" description="Helical" evidence="1">
    <location>
        <begin position="146"/>
        <end position="166"/>
    </location>
</feature>
<protein>
    <submittedName>
        <fullName evidence="2">Uncharacterized protein</fullName>
    </submittedName>
</protein>
<feature type="transmembrane region" description="Helical" evidence="1">
    <location>
        <begin position="178"/>
        <end position="197"/>
    </location>
</feature>
<accession>A0A127EEB1</accession>
<dbReference type="OrthoDB" id="1901540at2"/>
<proteinExistence type="predicted"/>